<evidence type="ECO:0000256" key="1">
    <source>
        <dbReference type="SAM" id="MobiDB-lite"/>
    </source>
</evidence>
<feature type="compositionally biased region" description="Polar residues" evidence="1">
    <location>
        <begin position="125"/>
        <end position="146"/>
    </location>
</feature>
<evidence type="ECO:0000313" key="3">
    <source>
        <dbReference type="Proteomes" id="UP000677054"/>
    </source>
</evidence>
<dbReference type="EMBL" id="LR900674">
    <property type="protein sequence ID" value="CAD7246517.1"/>
    <property type="molecule type" value="Genomic_DNA"/>
</dbReference>
<name>A0A7R8XEY0_9CRUS</name>
<feature type="compositionally biased region" description="Basic and acidic residues" evidence="1">
    <location>
        <begin position="1"/>
        <end position="24"/>
    </location>
</feature>
<feature type="region of interest" description="Disordered" evidence="1">
    <location>
        <begin position="1"/>
        <end position="34"/>
    </location>
</feature>
<accession>A0A7R8XEY0</accession>
<feature type="region of interest" description="Disordered" evidence="1">
    <location>
        <begin position="176"/>
        <end position="197"/>
    </location>
</feature>
<feature type="region of interest" description="Disordered" evidence="1">
    <location>
        <begin position="324"/>
        <end position="351"/>
    </location>
</feature>
<protein>
    <submittedName>
        <fullName evidence="2">Uncharacterized protein</fullName>
    </submittedName>
</protein>
<feature type="region of interest" description="Disordered" evidence="1">
    <location>
        <begin position="87"/>
        <end position="164"/>
    </location>
</feature>
<keyword evidence="3" id="KW-1185">Reference proteome</keyword>
<dbReference type="Proteomes" id="UP000677054">
    <property type="component" value="Unassembled WGS sequence"/>
</dbReference>
<evidence type="ECO:0000313" key="2">
    <source>
        <dbReference type="EMBL" id="CAD7246517.1"/>
    </source>
</evidence>
<dbReference type="OrthoDB" id="5399929at2759"/>
<proteinExistence type="predicted"/>
<gene>
    <name evidence="2" type="ORF">DSTB1V02_LOCUS6366</name>
</gene>
<reference evidence="2" key="1">
    <citation type="submission" date="2020-11" db="EMBL/GenBank/DDBJ databases">
        <authorList>
            <person name="Tran Van P."/>
        </authorList>
    </citation>
    <scope>NUCLEOTIDE SEQUENCE</scope>
</reference>
<dbReference type="AlphaFoldDB" id="A0A7R8XEY0"/>
<organism evidence="2">
    <name type="scientific">Darwinula stevensoni</name>
    <dbReference type="NCBI Taxonomy" id="69355"/>
    <lineage>
        <taxon>Eukaryota</taxon>
        <taxon>Metazoa</taxon>
        <taxon>Ecdysozoa</taxon>
        <taxon>Arthropoda</taxon>
        <taxon>Crustacea</taxon>
        <taxon>Oligostraca</taxon>
        <taxon>Ostracoda</taxon>
        <taxon>Podocopa</taxon>
        <taxon>Podocopida</taxon>
        <taxon>Darwinulocopina</taxon>
        <taxon>Darwinuloidea</taxon>
        <taxon>Darwinulidae</taxon>
        <taxon>Darwinula</taxon>
    </lineage>
</organism>
<dbReference type="EMBL" id="CAJPEV010001157">
    <property type="protein sequence ID" value="CAG0891070.1"/>
    <property type="molecule type" value="Genomic_DNA"/>
</dbReference>
<sequence>MLARMEGRSDLLDQEQSHSQRERIPPSPLCDTGLTRGSIFVKLAQNRKRQSLQSAEGASKSKQVKTAAFANGVEEDINEAMEFMKQDWPSPGSDGNRSMLEKGEVESDGFGSPFSVTSVDEENRPQQVSPTNSILKKFNTSNQPSPSERRLRVRFPDPPVSGMLEIPNREEKKRLVGRTRGRGRRETVPSQGPTRFSRRRLAMAVGPVVVLPKLELSAVDVTTDTWSAVCPGLMGCDKAIGNILPLFRLLPKSLLNVLKEKQVQTVGDLAAFSPDDVESLPLPDPKLDVLRGILLAYCEQENIDPLSGGSRSLNDGDAMMIKSEEDKENVPTGELGEESISAGEVEEEESAPIKEICREQENLPIKEMGGEEENLLTQVIEVEEEKSSTAEIGSDQENVLTKELEVQRETLPFKEMEREQVIVLAEEKEGEQEHKNDIGNSEVFQPDELGQVERGIGSPLKNIEEIQPDEPNSEEMRDEQETMMACLHSKETDFNLHTAKTDEVELHNEDHVKNAKDTQPPVEVLSPVRNENCLEGAVSDNENSLSESPDPTNVICDTFADKEVNSSEKQHGLEDRSVEGSPSLSVMENMELDESAHVTDVLFTNSGISHEDNAQTNETLDFDTCKVKATIAAEEEKPPIPCSSSKVETMPTSPMEQVGLLSTIPTLKVSLRGEVPLELPSLNEMAGNLMVQLTESTPVGNTLLVDLFKQLGGILSHQMGERSTLSLLIDSILDRRGIQTQELAKDMVDLRSFFLSFLNRMTEKDLWELALKLPLGMVRQLLAEKVPSEDVEIQTDFTPLTRPEVVDTVKSFVLANEQEPLNLLHEILDVCMSLK</sequence>